<comment type="caution">
    <text evidence="2">The sequence shown here is derived from an EMBL/GenBank/DDBJ whole genome shotgun (WGS) entry which is preliminary data.</text>
</comment>
<protein>
    <submittedName>
        <fullName evidence="2">Uncharacterized protein</fullName>
    </submittedName>
</protein>
<accession>A0A8X6UA97</accession>
<dbReference type="EMBL" id="BMAW01121488">
    <property type="protein sequence ID" value="GFT94286.1"/>
    <property type="molecule type" value="Genomic_DNA"/>
</dbReference>
<proteinExistence type="predicted"/>
<feature type="signal peptide" evidence="1">
    <location>
        <begin position="1"/>
        <end position="19"/>
    </location>
</feature>
<sequence>MQWLLRTFLLWLLSENAVQQRQAMVAGYACVRRRWNVGVSEFYGMRSHLLSEGVYGGAALVYGTGWHKNFASSRKFLHIEISEQSFSAKALATIAKGYGGAALLATASSVRRLAYRFRSLAAERPYFARRQAILPLQVTAKHSA</sequence>
<evidence type="ECO:0000256" key="1">
    <source>
        <dbReference type="SAM" id="SignalP"/>
    </source>
</evidence>
<keyword evidence="3" id="KW-1185">Reference proteome</keyword>
<keyword evidence="1" id="KW-0732">Signal</keyword>
<feature type="chain" id="PRO_5036457643" evidence="1">
    <location>
        <begin position="20"/>
        <end position="144"/>
    </location>
</feature>
<evidence type="ECO:0000313" key="2">
    <source>
        <dbReference type="EMBL" id="GFT94286.1"/>
    </source>
</evidence>
<dbReference type="AlphaFoldDB" id="A0A8X6UA97"/>
<gene>
    <name evidence="2" type="ORF">NPIL_607631</name>
</gene>
<evidence type="ECO:0000313" key="3">
    <source>
        <dbReference type="Proteomes" id="UP000887013"/>
    </source>
</evidence>
<dbReference type="Proteomes" id="UP000887013">
    <property type="component" value="Unassembled WGS sequence"/>
</dbReference>
<name>A0A8X6UA97_NEPPI</name>
<organism evidence="2 3">
    <name type="scientific">Nephila pilipes</name>
    <name type="common">Giant wood spider</name>
    <name type="synonym">Nephila maculata</name>
    <dbReference type="NCBI Taxonomy" id="299642"/>
    <lineage>
        <taxon>Eukaryota</taxon>
        <taxon>Metazoa</taxon>
        <taxon>Ecdysozoa</taxon>
        <taxon>Arthropoda</taxon>
        <taxon>Chelicerata</taxon>
        <taxon>Arachnida</taxon>
        <taxon>Araneae</taxon>
        <taxon>Araneomorphae</taxon>
        <taxon>Entelegynae</taxon>
        <taxon>Araneoidea</taxon>
        <taxon>Nephilidae</taxon>
        <taxon>Nephila</taxon>
    </lineage>
</organism>
<reference evidence="2" key="1">
    <citation type="submission" date="2020-08" db="EMBL/GenBank/DDBJ databases">
        <title>Multicomponent nature underlies the extraordinary mechanical properties of spider dragline silk.</title>
        <authorList>
            <person name="Kono N."/>
            <person name="Nakamura H."/>
            <person name="Mori M."/>
            <person name="Yoshida Y."/>
            <person name="Ohtoshi R."/>
            <person name="Malay A.D."/>
            <person name="Moran D.A.P."/>
            <person name="Tomita M."/>
            <person name="Numata K."/>
            <person name="Arakawa K."/>
        </authorList>
    </citation>
    <scope>NUCLEOTIDE SEQUENCE</scope>
</reference>